<dbReference type="GO" id="GO:0036503">
    <property type="term" value="P:ERAD pathway"/>
    <property type="evidence" value="ECO:0007669"/>
    <property type="project" value="TreeGrafter"/>
</dbReference>
<keyword evidence="1" id="KW-0235">DNA replication</keyword>
<dbReference type="InterPro" id="IPR001623">
    <property type="entry name" value="DnaJ_domain"/>
</dbReference>
<evidence type="ECO:0000256" key="3">
    <source>
        <dbReference type="SAM" id="Coils"/>
    </source>
</evidence>
<evidence type="ECO:0000259" key="5">
    <source>
        <dbReference type="PROSITE" id="PS50076"/>
    </source>
</evidence>
<evidence type="ECO:0000313" key="6">
    <source>
        <dbReference type="EMBL" id="TFZ39693.1"/>
    </source>
</evidence>
<dbReference type="GO" id="GO:0051787">
    <property type="term" value="F:misfolded protein binding"/>
    <property type="evidence" value="ECO:0007669"/>
    <property type="project" value="TreeGrafter"/>
</dbReference>
<dbReference type="OrthoDB" id="9779889at2"/>
<gene>
    <name evidence="6" type="ORF">E4100_07710</name>
</gene>
<dbReference type="Proteomes" id="UP000298381">
    <property type="component" value="Unassembled WGS sequence"/>
</dbReference>
<dbReference type="GO" id="GO:0006260">
    <property type="term" value="P:DNA replication"/>
    <property type="evidence" value="ECO:0007669"/>
    <property type="project" value="UniProtKB-KW"/>
</dbReference>
<dbReference type="PANTHER" id="PTHR44360">
    <property type="entry name" value="DNAJ HOMOLOG SUBFAMILY B MEMBER 9"/>
    <property type="match status" value="1"/>
</dbReference>
<evidence type="ECO:0000313" key="7">
    <source>
        <dbReference type="Proteomes" id="UP000298381"/>
    </source>
</evidence>
<feature type="transmembrane region" description="Helical" evidence="4">
    <location>
        <begin position="67"/>
        <end position="87"/>
    </location>
</feature>
<keyword evidence="3" id="KW-0175">Coiled coil</keyword>
<dbReference type="InterPro" id="IPR051948">
    <property type="entry name" value="Hsp70_co-chaperone_J-domain"/>
</dbReference>
<dbReference type="GO" id="GO:0051087">
    <property type="term" value="F:protein-folding chaperone binding"/>
    <property type="evidence" value="ECO:0007669"/>
    <property type="project" value="TreeGrafter"/>
</dbReference>
<evidence type="ECO:0000256" key="4">
    <source>
        <dbReference type="SAM" id="Phobius"/>
    </source>
</evidence>
<evidence type="ECO:0000256" key="1">
    <source>
        <dbReference type="ARBA" id="ARBA00022705"/>
    </source>
</evidence>
<proteinExistence type="predicted"/>
<dbReference type="RefSeq" id="WP_135271461.1">
    <property type="nucleotide sequence ID" value="NZ_SRIB01000010.1"/>
</dbReference>
<keyword evidence="4" id="KW-0812">Transmembrane</keyword>
<feature type="transmembrane region" description="Helical" evidence="4">
    <location>
        <begin position="12"/>
        <end position="30"/>
    </location>
</feature>
<feature type="domain" description="J" evidence="5">
    <location>
        <begin position="198"/>
        <end position="261"/>
    </location>
</feature>
<dbReference type="Pfam" id="PF00226">
    <property type="entry name" value="DnaJ"/>
    <property type="match status" value="1"/>
</dbReference>
<evidence type="ECO:0000256" key="2">
    <source>
        <dbReference type="ARBA" id="ARBA00023186"/>
    </source>
</evidence>
<dbReference type="PANTHER" id="PTHR44360:SF1">
    <property type="entry name" value="DNAJ HOMOLOG SUBFAMILY B MEMBER 9"/>
    <property type="match status" value="1"/>
</dbReference>
<dbReference type="SUPFAM" id="SSF46565">
    <property type="entry name" value="Chaperone J-domain"/>
    <property type="match status" value="1"/>
</dbReference>
<dbReference type="Gene3D" id="1.10.287.110">
    <property type="entry name" value="DnaJ domain"/>
    <property type="match status" value="1"/>
</dbReference>
<keyword evidence="2" id="KW-0143">Chaperone</keyword>
<keyword evidence="4" id="KW-1133">Transmembrane helix</keyword>
<dbReference type="SMART" id="SM00271">
    <property type="entry name" value="DnaJ"/>
    <property type="match status" value="1"/>
</dbReference>
<dbReference type="EMBL" id="SRIB01000010">
    <property type="protein sequence ID" value="TFZ39693.1"/>
    <property type="molecule type" value="Genomic_DNA"/>
</dbReference>
<comment type="caution">
    <text evidence="6">The sequence shown here is derived from an EMBL/GenBank/DDBJ whole genome shotgun (WGS) entry which is preliminary data.</text>
</comment>
<dbReference type="PRINTS" id="PR00625">
    <property type="entry name" value="JDOMAIN"/>
</dbReference>
<dbReference type="AlphaFoldDB" id="A0A4Z0D5B7"/>
<reference evidence="6 7" key="1">
    <citation type="submission" date="2019-03" db="EMBL/GenBank/DDBJ databases">
        <title>Draft genome sequence data and analysis of a Fermenting Bacterium, Soehngenia longevitae strain 1933PT, isolated from petroleum reservoir in Azerbaijan.</title>
        <authorList>
            <person name="Grouzdev D.S."/>
            <person name="Bidzhieva S.K."/>
            <person name="Sokolova D.S."/>
            <person name="Tourova T.P."/>
            <person name="Poltaraus A.B."/>
            <person name="Nazina T.N."/>
        </authorList>
    </citation>
    <scope>NUCLEOTIDE SEQUENCE [LARGE SCALE GENOMIC DNA]</scope>
    <source>
        <strain evidence="6 7">1933P</strain>
    </source>
</reference>
<feature type="transmembrane region" description="Helical" evidence="4">
    <location>
        <begin position="36"/>
        <end position="60"/>
    </location>
</feature>
<dbReference type="InterPro" id="IPR036869">
    <property type="entry name" value="J_dom_sf"/>
</dbReference>
<dbReference type="CDD" id="cd06257">
    <property type="entry name" value="DnaJ"/>
    <property type="match status" value="1"/>
</dbReference>
<protein>
    <submittedName>
        <fullName evidence="6">J domain-containing protein</fullName>
    </submittedName>
</protein>
<feature type="coiled-coil region" evidence="3">
    <location>
        <begin position="122"/>
        <end position="162"/>
    </location>
</feature>
<name>A0A4Z0D5B7_9FIRM</name>
<accession>A0A4Z0D5B7</accession>
<keyword evidence="4" id="KW-0472">Membrane</keyword>
<sequence>MNFLKKIAGKFIYGLAKVISIIFDGLIWIFTTIVDLIVGLGKILLTLIAMGGILVIFLLFSPLGIALLFNPITIITIFLFIVIPILGKKFISYLQYLKYITTEYLFDLSEYLIEGKTEYKSFDEFSRKYRNMEEERERKEREERQRREKEEWEERFRQWQEYQNFNRGYQGYYQNGNGQYRGATYQNPTTEFISKYEKSCELLGVSPETDIYQVKLAYRKKAKEYHPDLNKAPDATRRFQEINDAYEFLTEENIQRYKNIKKGAN</sequence>
<dbReference type="PROSITE" id="PS50076">
    <property type="entry name" value="DNAJ_2"/>
    <property type="match status" value="1"/>
</dbReference>
<keyword evidence="7" id="KW-1185">Reference proteome</keyword>
<organism evidence="6 7">
    <name type="scientific">Soehngenia longivitae</name>
    <dbReference type="NCBI Taxonomy" id="2562294"/>
    <lineage>
        <taxon>Bacteria</taxon>
        <taxon>Bacillati</taxon>
        <taxon>Bacillota</taxon>
        <taxon>Tissierellia</taxon>
        <taxon>Tissierellales</taxon>
        <taxon>Tissierellaceae</taxon>
        <taxon>Soehngenia</taxon>
    </lineage>
</organism>